<sequence length="375" mass="43584">MTPLLSSFELALITGTAFVLVFLFVKKGTHSPANSRTNAAEKITPGKLPDPDPLLDFDLANARTRNHLYVNKPVRHPYYQTMAHQPMHTNDWIEIDMDYEWYLEEKAKVIKEQGKKVVDSLPENDEACNELLEVLVDWLPKRYPTLFENIGKDGIWNKVTNEKFTGVKEKRGVDALIIISRLVQDDFLMGRERDDGHVYFVGGLVAFPGFYLLSEKINMSLAQAHEPVPYFNEKILKSVERTLKRFQAHEPFERTSWEIVDDRNLFFHNIATIPSDSKIPATHHPKDLWFRVDHQTFRKLPRSKGIIFGVRPVLKRLEDLSDDPLVPALFLHVHKESDQKLMTYKLAPIYQDTVIPYLEQLHQEQIKRGLIKWVF</sequence>
<dbReference type="Pfam" id="PF11927">
    <property type="entry name" value="HODM_asu-like"/>
    <property type="match status" value="1"/>
</dbReference>
<keyword evidence="1" id="KW-0472">Membrane</keyword>
<feature type="transmembrane region" description="Helical" evidence="1">
    <location>
        <begin position="6"/>
        <end position="25"/>
    </location>
</feature>
<dbReference type="HOGENOM" id="CLU_025462_0_1_1"/>
<dbReference type="AlphaFoldDB" id="A0A0C9UQC5"/>
<keyword evidence="1" id="KW-0812">Transmembrane</keyword>
<evidence type="ECO:0008006" key="4">
    <source>
        <dbReference type="Google" id="ProtNLM"/>
    </source>
</evidence>
<organism evidence="2 3">
    <name type="scientific">Sphaerobolus stellatus (strain SS14)</name>
    <dbReference type="NCBI Taxonomy" id="990650"/>
    <lineage>
        <taxon>Eukaryota</taxon>
        <taxon>Fungi</taxon>
        <taxon>Dikarya</taxon>
        <taxon>Basidiomycota</taxon>
        <taxon>Agaricomycotina</taxon>
        <taxon>Agaricomycetes</taxon>
        <taxon>Phallomycetidae</taxon>
        <taxon>Geastrales</taxon>
        <taxon>Sphaerobolaceae</taxon>
        <taxon>Sphaerobolus</taxon>
    </lineage>
</organism>
<dbReference type="Proteomes" id="UP000054279">
    <property type="component" value="Unassembled WGS sequence"/>
</dbReference>
<keyword evidence="1" id="KW-1133">Transmembrane helix</keyword>
<reference evidence="2 3" key="1">
    <citation type="submission" date="2014-06" db="EMBL/GenBank/DDBJ databases">
        <title>Evolutionary Origins and Diversification of the Mycorrhizal Mutualists.</title>
        <authorList>
            <consortium name="DOE Joint Genome Institute"/>
            <consortium name="Mycorrhizal Genomics Consortium"/>
            <person name="Kohler A."/>
            <person name="Kuo A."/>
            <person name="Nagy L.G."/>
            <person name="Floudas D."/>
            <person name="Copeland A."/>
            <person name="Barry K.W."/>
            <person name="Cichocki N."/>
            <person name="Veneault-Fourrey C."/>
            <person name="LaButti K."/>
            <person name="Lindquist E.A."/>
            <person name="Lipzen A."/>
            <person name="Lundell T."/>
            <person name="Morin E."/>
            <person name="Murat C."/>
            <person name="Riley R."/>
            <person name="Ohm R."/>
            <person name="Sun H."/>
            <person name="Tunlid A."/>
            <person name="Henrissat B."/>
            <person name="Grigoriev I.V."/>
            <person name="Hibbett D.S."/>
            <person name="Martin F."/>
        </authorList>
    </citation>
    <scope>NUCLEOTIDE SEQUENCE [LARGE SCALE GENOMIC DNA]</scope>
    <source>
        <strain evidence="2 3">SS14</strain>
    </source>
</reference>
<evidence type="ECO:0000256" key="1">
    <source>
        <dbReference type="SAM" id="Phobius"/>
    </source>
</evidence>
<dbReference type="OrthoDB" id="5043642at2759"/>
<evidence type="ECO:0000313" key="3">
    <source>
        <dbReference type="Proteomes" id="UP000054279"/>
    </source>
</evidence>
<proteinExistence type="predicted"/>
<accession>A0A0C9UQC5</accession>
<name>A0A0C9UQC5_SPHS4</name>
<keyword evidence="3" id="KW-1185">Reference proteome</keyword>
<protein>
    <recommendedName>
        <fullName evidence="4">Alpha-1,2-mannosyltransferase</fullName>
    </recommendedName>
</protein>
<gene>
    <name evidence="2" type="ORF">M422DRAFT_186275</name>
</gene>
<dbReference type="InterPro" id="IPR021848">
    <property type="entry name" value="HODM_asu-like"/>
</dbReference>
<evidence type="ECO:0000313" key="2">
    <source>
        <dbReference type="EMBL" id="KIJ31272.1"/>
    </source>
</evidence>
<feature type="transmembrane region" description="Helical" evidence="1">
    <location>
        <begin position="196"/>
        <end position="213"/>
    </location>
</feature>
<dbReference type="EMBL" id="KN837245">
    <property type="protein sequence ID" value="KIJ31272.1"/>
    <property type="molecule type" value="Genomic_DNA"/>
</dbReference>